<keyword evidence="2" id="KW-1185">Reference proteome</keyword>
<reference evidence="1" key="1">
    <citation type="journal article" date="2023" name="Mol. Phylogenet. Evol.">
        <title>Genome-scale phylogeny and comparative genomics of the fungal order Sordariales.</title>
        <authorList>
            <person name="Hensen N."/>
            <person name="Bonometti L."/>
            <person name="Westerberg I."/>
            <person name="Brannstrom I.O."/>
            <person name="Guillou S."/>
            <person name="Cros-Aarteil S."/>
            <person name="Calhoun S."/>
            <person name="Haridas S."/>
            <person name="Kuo A."/>
            <person name="Mondo S."/>
            <person name="Pangilinan J."/>
            <person name="Riley R."/>
            <person name="LaButti K."/>
            <person name="Andreopoulos B."/>
            <person name="Lipzen A."/>
            <person name="Chen C."/>
            <person name="Yan M."/>
            <person name="Daum C."/>
            <person name="Ng V."/>
            <person name="Clum A."/>
            <person name="Steindorff A."/>
            <person name="Ohm R.A."/>
            <person name="Martin F."/>
            <person name="Silar P."/>
            <person name="Natvig D.O."/>
            <person name="Lalanne C."/>
            <person name="Gautier V."/>
            <person name="Ament-Velasquez S.L."/>
            <person name="Kruys A."/>
            <person name="Hutchinson M.I."/>
            <person name="Powell A.J."/>
            <person name="Barry K."/>
            <person name="Miller A.N."/>
            <person name="Grigoriev I.V."/>
            <person name="Debuchy R."/>
            <person name="Gladieux P."/>
            <person name="Hiltunen Thoren M."/>
            <person name="Johannesson H."/>
        </authorList>
    </citation>
    <scope>NUCLEOTIDE SEQUENCE</scope>
    <source>
        <strain evidence="1">CBS 315.58</strain>
    </source>
</reference>
<evidence type="ECO:0000313" key="1">
    <source>
        <dbReference type="EMBL" id="KAK4204855.1"/>
    </source>
</evidence>
<gene>
    <name evidence="1" type="ORF">QBC40DRAFT_303153</name>
</gene>
<dbReference type="InterPro" id="IPR011009">
    <property type="entry name" value="Kinase-like_dom_sf"/>
</dbReference>
<protein>
    <submittedName>
        <fullName evidence="1">Uncharacterized protein</fullName>
    </submittedName>
</protein>
<reference evidence="1" key="2">
    <citation type="submission" date="2023-05" db="EMBL/GenBank/DDBJ databases">
        <authorList>
            <consortium name="Lawrence Berkeley National Laboratory"/>
            <person name="Steindorff A."/>
            <person name="Hensen N."/>
            <person name="Bonometti L."/>
            <person name="Westerberg I."/>
            <person name="Brannstrom I.O."/>
            <person name="Guillou S."/>
            <person name="Cros-Aarteil S."/>
            <person name="Calhoun S."/>
            <person name="Haridas S."/>
            <person name="Kuo A."/>
            <person name="Mondo S."/>
            <person name="Pangilinan J."/>
            <person name="Riley R."/>
            <person name="Labutti K."/>
            <person name="Andreopoulos B."/>
            <person name="Lipzen A."/>
            <person name="Chen C."/>
            <person name="Yanf M."/>
            <person name="Daum C."/>
            <person name="Ng V."/>
            <person name="Clum A."/>
            <person name="Ohm R."/>
            <person name="Martin F."/>
            <person name="Silar P."/>
            <person name="Natvig D."/>
            <person name="Lalanne C."/>
            <person name="Gautier V."/>
            <person name="Ament-Velasquez S.L."/>
            <person name="Kruys A."/>
            <person name="Hutchinson M.I."/>
            <person name="Powell A.J."/>
            <person name="Barry K."/>
            <person name="Miller A.N."/>
            <person name="Grigoriev I.V."/>
            <person name="Debuchy R."/>
            <person name="Gladieux P."/>
            <person name="Thoren M.H."/>
            <person name="Johannesson H."/>
        </authorList>
    </citation>
    <scope>NUCLEOTIDE SEQUENCE</scope>
    <source>
        <strain evidence="1">CBS 315.58</strain>
    </source>
</reference>
<organism evidence="1 2">
    <name type="scientific">Triangularia verruculosa</name>
    <dbReference type="NCBI Taxonomy" id="2587418"/>
    <lineage>
        <taxon>Eukaryota</taxon>
        <taxon>Fungi</taxon>
        <taxon>Dikarya</taxon>
        <taxon>Ascomycota</taxon>
        <taxon>Pezizomycotina</taxon>
        <taxon>Sordariomycetes</taxon>
        <taxon>Sordariomycetidae</taxon>
        <taxon>Sordariales</taxon>
        <taxon>Podosporaceae</taxon>
        <taxon>Triangularia</taxon>
    </lineage>
</organism>
<dbReference type="AlphaFoldDB" id="A0AAN6XQQ1"/>
<dbReference type="SUPFAM" id="SSF56112">
    <property type="entry name" value="Protein kinase-like (PK-like)"/>
    <property type="match status" value="1"/>
</dbReference>
<proteinExistence type="predicted"/>
<comment type="caution">
    <text evidence="1">The sequence shown here is derived from an EMBL/GenBank/DDBJ whole genome shotgun (WGS) entry which is preliminary data.</text>
</comment>
<name>A0AAN6XQQ1_9PEZI</name>
<dbReference type="EMBL" id="MU863879">
    <property type="protein sequence ID" value="KAK4204855.1"/>
    <property type="molecule type" value="Genomic_DNA"/>
</dbReference>
<dbReference type="Proteomes" id="UP001303160">
    <property type="component" value="Unassembled WGS sequence"/>
</dbReference>
<evidence type="ECO:0000313" key="2">
    <source>
        <dbReference type="Proteomes" id="UP001303160"/>
    </source>
</evidence>
<accession>A0AAN6XQQ1</accession>
<sequence length="237" mass="27556">MEDDTVYKNVQFRSRCFTALAKRIYANRHVFLLTVPPNPITCWLSSWTPQLVRSWLQRMLPEWFLPTTVILKERNPQKADSYENEVDTYRHLQSLQGRCIPLFFGEVAIRNHEQTRYQISKRPVPAILLGDVKGVSLHCLQAEELGDPRLLEKLQAMYDLLTEKGVVHGDPALHNFLYVDGRIVALDFEFPYPLPNDITNADDFETLKDEIQRQLEQAQLPNPGLVTHGAWERWSAW</sequence>